<dbReference type="AlphaFoldDB" id="F9WUW9"/>
<protein>
    <submittedName>
        <fullName evidence="2">Uncharacterized protein</fullName>
    </submittedName>
</protein>
<feature type="region of interest" description="Disordered" evidence="1">
    <location>
        <begin position="276"/>
        <end position="296"/>
    </location>
</feature>
<gene>
    <name evidence="2" type="ORF">TvY486_0042750</name>
</gene>
<feature type="region of interest" description="Disordered" evidence="1">
    <location>
        <begin position="53"/>
        <end position="119"/>
    </location>
</feature>
<dbReference type="Proteomes" id="UP000009027">
    <property type="component" value="Unassembled WGS sequence"/>
</dbReference>
<organism evidence="2 3">
    <name type="scientific">Trypanosoma vivax (strain Y486)</name>
    <dbReference type="NCBI Taxonomy" id="1055687"/>
    <lineage>
        <taxon>Eukaryota</taxon>
        <taxon>Discoba</taxon>
        <taxon>Euglenozoa</taxon>
        <taxon>Kinetoplastea</taxon>
        <taxon>Metakinetoplastina</taxon>
        <taxon>Trypanosomatida</taxon>
        <taxon>Trypanosomatidae</taxon>
        <taxon>Trypanosoma</taxon>
        <taxon>Duttonella</taxon>
    </lineage>
</organism>
<sequence>MEANGVRHCETSGVCAAASGGARRREGRWCGHGRTEQAARHVLTRRVRRARAWGRAQQSNDDLCNAPRVASSASHSNRTATASRRATQRAHAGLTSAAPLCHAQGDGSKQLKGTATGNTQGAHARTATLIRLPLVEVALALVQRGGPAMAHAHRSAAAEHGERCSHHLLLAAAVPHPGKQQHATKWKVKFHTRHRTHPRVTAHTTQLSAQAQLAHACVSLPRKRTHTVTAAAPQATQQAPNSAATSAAASTVASSAVALRSATARCAPARHAVSSLTSRAARETPSALRHGTPPLSLHRIGSAPTRARLLPQHTQAAWLVRPQSSALPPTALAHADGRAVRWPRWGVVPQPPRHQRASLPARSVCEQRGHLTRTGTQQRVAV</sequence>
<proteinExistence type="predicted"/>
<accession>F9WUW9</accession>
<evidence type="ECO:0000313" key="3">
    <source>
        <dbReference type="Proteomes" id="UP000009027"/>
    </source>
</evidence>
<dbReference type="VEuPathDB" id="TriTrypDB:TvY486_0042750"/>
<evidence type="ECO:0000256" key="1">
    <source>
        <dbReference type="SAM" id="MobiDB-lite"/>
    </source>
</evidence>
<dbReference type="EMBL" id="CAEX01007572">
    <property type="protein sequence ID" value="CCD21368.1"/>
    <property type="molecule type" value="Genomic_DNA"/>
</dbReference>
<feature type="region of interest" description="Disordered" evidence="1">
    <location>
        <begin position="351"/>
        <end position="382"/>
    </location>
</feature>
<evidence type="ECO:0000313" key="2">
    <source>
        <dbReference type="EMBL" id="CCD21368.1"/>
    </source>
</evidence>
<reference evidence="2 3" key="1">
    <citation type="journal article" date="2012" name="Proc. Natl. Acad. Sci. U.S.A.">
        <title>Antigenic diversity is generated by distinct evolutionary mechanisms in African trypanosome species.</title>
        <authorList>
            <person name="Jackson A.P."/>
            <person name="Berry A."/>
            <person name="Aslett M."/>
            <person name="Allison H.C."/>
            <person name="Burton P."/>
            <person name="Vavrova-Anderson J."/>
            <person name="Brown R."/>
            <person name="Browne H."/>
            <person name="Corton N."/>
            <person name="Hauser H."/>
            <person name="Gamble J."/>
            <person name="Gilderthorp R."/>
            <person name="Marcello L."/>
            <person name="McQuillan J."/>
            <person name="Otto T.D."/>
            <person name="Quail M.A."/>
            <person name="Sanders M.J."/>
            <person name="van Tonder A."/>
            <person name="Ginger M.L."/>
            <person name="Field M.C."/>
            <person name="Barry J.D."/>
            <person name="Hertz-Fowler C."/>
            <person name="Berriman M."/>
        </authorList>
    </citation>
    <scope>NUCLEOTIDE SEQUENCE</scope>
    <source>
        <strain evidence="2 3">Y486</strain>
    </source>
</reference>
<feature type="compositionally biased region" description="Polar residues" evidence="1">
    <location>
        <begin position="373"/>
        <end position="382"/>
    </location>
</feature>
<feature type="compositionally biased region" description="Low complexity" evidence="1">
    <location>
        <begin position="70"/>
        <end position="92"/>
    </location>
</feature>
<feature type="non-terminal residue" evidence="2">
    <location>
        <position position="382"/>
    </location>
</feature>
<name>F9WUW9_TRYVY</name>
<keyword evidence="3" id="KW-1185">Reference proteome</keyword>